<dbReference type="GO" id="GO:0004180">
    <property type="term" value="F:carboxypeptidase activity"/>
    <property type="evidence" value="ECO:0007669"/>
    <property type="project" value="UniProtKB-KW"/>
</dbReference>
<keyword evidence="2" id="KW-0121">Carboxypeptidase</keyword>
<accession>A0A8I1KIL3</accession>
<feature type="compositionally biased region" description="Basic and acidic residues" evidence="4">
    <location>
        <begin position="618"/>
        <end position="627"/>
    </location>
</feature>
<evidence type="ECO:0000313" key="8">
    <source>
        <dbReference type="EMBL" id="MBJ7544840.1"/>
    </source>
</evidence>
<dbReference type="PANTHER" id="PTHR30627">
    <property type="entry name" value="PEPTIDOGLYCAN D,D-TRANSPEPTIDASE"/>
    <property type="match status" value="1"/>
</dbReference>
<dbReference type="InterPro" id="IPR050515">
    <property type="entry name" value="Beta-lactam/transpept"/>
</dbReference>
<dbReference type="SUPFAM" id="SSF56601">
    <property type="entry name" value="beta-lactamase/transpeptidase-like"/>
    <property type="match status" value="1"/>
</dbReference>
<dbReference type="RefSeq" id="WP_052037103.1">
    <property type="nucleotide sequence ID" value="NZ_JAEMUK010000081.1"/>
</dbReference>
<dbReference type="AlphaFoldDB" id="A0A8I1KIL3"/>
<evidence type="ECO:0000256" key="4">
    <source>
        <dbReference type="SAM" id="MobiDB-lite"/>
    </source>
</evidence>
<dbReference type="InterPro" id="IPR036138">
    <property type="entry name" value="PBP_dimer_sf"/>
</dbReference>
<keyword evidence="5" id="KW-0812">Transmembrane</keyword>
<dbReference type="Pfam" id="PF03717">
    <property type="entry name" value="PBP_dimer"/>
    <property type="match status" value="1"/>
</dbReference>
<evidence type="ECO:0000256" key="3">
    <source>
        <dbReference type="ARBA" id="ARBA00023136"/>
    </source>
</evidence>
<keyword evidence="2" id="KW-0378">Hydrolase</keyword>
<keyword evidence="5" id="KW-1133">Transmembrane helix</keyword>
<dbReference type="EMBL" id="JAEMUK010000081">
    <property type="protein sequence ID" value="MBJ7544840.1"/>
    <property type="molecule type" value="Genomic_DNA"/>
</dbReference>
<dbReference type="Gene3D" id="3.40.710.10">
    <property type="entry name" value="DD-peptidase/beta-lactamase superfamily"/>
    <property type="match status" value="1"/>
</dbReference>
<dbReference type="SUPFAM" id="SSF56519">
    <property type="entry name" value="Penicillin binding protein dimerisation domain"/>
    <property type="match status" value="1"/>
</dbReference>
<comment type="caution">
    <text evidence="8">The sequence shown here is derived from an EMBL/GenBank/DDBJ whole genome shotgun (WGS) entry which is preliminary data.</text>
</comment>
<dbReference type="GO" id="GO:0008658">
    <property type="term" value="F:penicillin binding"/>
    <property type="evidence" value="ECO:0007669"/>
    <property type="project" value="InterPro"/>
</dbReference>
<dbReference type="PANTHER" id="PTHR30627:SF1">
    <property type="entry name" value="PEPTIDOGLYCAN D,D-TRANSPEPTIDASE FTSI"/>
    <property type="match status" value="1"/>
</dbReference>
<gene>
    <name evidence="8" type="ORF">JDN41_14905</name>
</gene>
<dbReference type="Gene3D" id="3.90.1310.10">
    <property type="entry name" value="Penicillin-binding protein 2a (Domain 2)"/>
    <property type="match status" value="1"/>
</dbReference>
<comment type="subcellular location">
    <subcellularLocation>
        <location evidence="1">Membrane</location>
    </subcellularLocation>
</comment>
<evidence type="ECO:0000259" key="6">
    <source>
        <dbReference type="Pfam" id="PF00905"/>
    </source>
</evidence>
<keyword evidence="3 5" id="KW-0472">Membrane</keyword>
<keyword evidence="9" id="KW-1185">Reference proteome</keyword>
<evidence type="ECO:0000256" key="1">
    <source>
        <dbReference type="ARBA" id="ARBA00004370"/>
    </source>
</evidence>
<feature type="domain" description="Penicillin-binding protein transpeptidase" evidence="6">
    <location>
        <begin position="242"/>
        <end position="527"/>
    </location>
</feature>
<dbReference type="GO" id="GO:0071555">
    <property type="term" value="P:cell wall organization"/>
    <property type="evidence" value="ECO:0007669"/>
    <property type="project" value="TreeGrafter"/>
</dbReference>
<dbReference type="InterPro" id="IPR012338">
    <property type="entry name" value="Beta-lactam/transpept-like"/>
</dbReference>
<evidence type="ECO:0000259" key="7">
    <source>
        <dbReference type="Pfam" id="PF03717"/>
    </source>
</evidence>
<sequence length="627" mass="67762">MVTLASLCRRIGGAQSAERAAKNARSAQALLAACFAAGFLALSVQITRYGITSAEMPSLSSQSAPVALAKSRPDIVDRNGRLLATDIRVYWLVANPSQILNPDEAAEKIVALFPDLDQGSLARKFRDKDSRFEYVKRGLTPKQAEAAHALGIPALSLMPTVQRVYPAGNVAAHILGITNVDNEGRSGVEWYIDQKLGTQLTPTSLAERPIVKLSLDLGVQHALTDELSKAMERYTAQAAMGIVLDVKSGEVVASASLPDFDPNRREQAAGQNRQNRVVTDVYELGSVFKSLTIAMALDQGIATRYEMFDATPFKLGRFTMRDPHASRRMYSVEDIFIHSSNTGSARIALAAGGEKQQAFLRSLGLFEKLETEAGSSPTPVFPKIWRPVNVATVAYGHGIAVPPLLFASAMASLVNGGERLKPTFLIAEKSASDEPQRVISPETSATMRDLMRAVVERGTGRKAAVQGLGVGGKTGTALKVKEGRYSSDVINSFVAAVPIDAPRYLVMVTIDEPHAEAGTKSNEASQNAAPTAGAIIKRIAPMLDILPTPRFDEAAATSYEQPAPFDARRAPYRKNRYETGGSDQGYSAYSQPRQPPAYGYRDDRGGSRSGGGYQYSGDPRDFWSYRR</sequence>
<dbReference type="Proteomes" id="UP000623250">
    <property type="component" value="Unassembled WGS sequence"/>
</dbReference>
<dbReference type="Gene3D" id="3.30.450.330">
    <property type="match status" value="1"/>
</dbReference>
<feature type="region of interest" description="Disordered" evidence="4">
    <location>
        <begin position="557"/>
        <end position="627"/>
    </location>
</feature>
<dbReference type="Pfam" id="PF00905">
    <property type="entry name" value="Transpeptidase"/>
    <property type="match status" value="1"/>
</dbReference>
<feature type="transmembrane region" description="Helical" evidence="5">
    <location>
        <begin position="29"/>
        <end position="51"/>
    </location>
</feature>
<name>A0A8I1KIL3_9HYPH</name>
<proteinExistence type="predicted"/>
<dbReference type="GO" id="GO:0005886">
    <property type="term" value="C:plasma membrane"/>
    <property type="evidence" value="ECO:0007669"/>
    <property type="project" value="TreeGrafter"/>
</dbReference>
<protein>
    <submittedName>
        <fullName evidence="8">Penicillin-binding protein 2</fullName>
    </submittedName>
</protein>
<evidence type="ECO:0000313" key="9">
    <source>
        <dbReference type="Proteomes" id="UP000623250"/>
    </source>
</evidence>
<reference evidence="8 9" key="1">
    <citation type="submission" date="2020-12" db="EMBL/GenBank/DDBJ databases">
        <title>Revised draft genomes of Rhodomicrobium vannielii ATCC 17100 and Rhodomicrobium udaipurense JA643.</title>
        <authorList>
            <person name="Conners E.M."/>
            <person name="Davenport E.J."/>
            <person name="Bose A."/>
        </authorList>
    </citation>
    <scope>NUCLEOTIDE SEQUENCE [LARGE SCALE GENOMIC DNA]</scope>
    <source>
        <strain evidence="8 9">JA643</strain>
    </source>
</reference>
<keyword evidence="2" id="KW-0645">Protease</keyword>
<dbReference type="InterPro" id="IPR001460">
    <property type="entry name" value="PCN-bd_Tpept"/>
</dbReference>
<evidence type="ECO:0000256" key="2">
    <source>
        <dbReference type="ARBA" id="ARBA00022645"/>
    </source>
</evidence>
<feature type="domain" description="Penicillin-binding protein dimerisation" evidence="7">
    <location>
        <begin position="72"/>
        <end position="182"/>
    </location>
</feature>
<dbReference type="InterPro" id="IPR005311">
    <property type="entry name" value="PBP_dimer"/>
</dbReference>
<organism evidence="8 9">
    <name type="scientific">Rhodomicrobium udaipurense</name>
    <dbReference type="NCBI Taxonomy" id="1202716"/>
    <lineage>
        <taxon>Bacteria</taxon>
        <taxon>Pseudomonadati</taxon>
        <taxon>Pseudomonadota</taxon>
        <taxon>Alphaproteobacteria</taxon>
        <taxon>Hyphomicrobiales</taxon>
        <taxon>Hyphomicrobiaceae</taxon>
        <taxon>Rhodomicrobium</taxon>
    </lineage>
</organism>
<evidence type="ECO:0000256" key="5">
    <source>
        <dbReference type="SAM" id="Phobius"/>
    </source>
</evidence>